<dbReference type="GO" id="GO:0032259">
    <property type="term" value="P:methylation"/>
    <property type="evidence" value="ECO:0007669"/>
    <property type="project" value="UniProtKB-KW"/>
</dbReference>
<feature type="compositionally biased region" description="Basic and acidic residues" evidence="3">
    <location>
        <begin position="573"/>
        <end position="586"/>
    </location>
</feature>
<comment type="caution">
    <text evidence="5">The sequence shown here is derived from an EMBL/GenBank/DDBJ whole genome shotgun (WGS) entry which is preliminary data.</text>
</comment>
<dbReference type="Gene3D" id="3.90.220.20">
    <property type="entry name" value="DNA methylase specificity domains"/>
    <property type="match status" value="1"/>
</dbReference>
<feature type="compositionally biased region" description="Low complexity" evidence="3">
    <location>
        <begin position="14"/>
        <end position="35"/>
    </location>
</feature>
<evidence type="ECO:0000256" key="3">
    <source>
        <dbReference type="SAM" id="MobiDB-lite"/>
    </source>
</evidence>
<name>A0ABT2JSM0_9ACTN</name>
<dbReference type="InterPro" id="IPR052916">
    <property type="entry name" value="Type-I_RE_MTase_Subunit"/>
</dbReference>
<accession>A0ABT2JSM0</accession>
<dbReference type="PANTHER" id="PTHR42998:SF1">
    <property type="entry name" value="TYPE I RESTRICTION ENZYME HINDI METHYLASE SUBUNIT"/>
    <property type="match status" value="1"/>
</dbReference>
<dbReference type="InterPro" id="IPR029063">
    <property type="entry name" value="SAM-dependent_MTases_sf"/>
</dbReference>
<keyword evidence="2" id="KW-0238">DNA-binding</keyword>
<dbReference type="Proteomes" id="UP001156389">
    <property type="component" value="Unassembled WGS sequence"/>
</dbReference>
<protein>
    <submittedName>
        <fullName evidence="5">N-6 DNA methylase</fullName>
    </submittedName>
</protein>
<dbReference type="SUPFAM" id="SSF53335">
    <property type="entry name" value="S-adenosyl-L-methionine-dependent methyltransferases"/>
    <property type="match status" value="1"/>
</dbReference>
<evidence type="ECO:0000313" key="5">
    <source>
        <dbReference type="EMBL" id="MCT2590882.1"/>
    </source>
</evidence>
<dbReference type="PANTHER" id="PTHR42998">
    <property type="entry name" value="TYPE I RESTRICTION ENZYME HINDVIIP M PROTEIN-RELATED"/>
    <property type="match status" value="1"/>
</dbReference>
<dbReference type="InterPro" id="IPR003356">
    <property type="entry name" value="DNA_methylase_A-5"/>
</dbReference>
<organism evidence="5 6">
    <name type="scientific">Streptomyces gossypii</name>
    <dbReference type="NCBI Taxonomy" id="2883101"/>
    <lineage>
        <taxon>Bacteria</taxon>
        <taxon>Bacillati</taxon>
        <taxon>Actinomycetota</taxon>
        <taxon>Actinomycetes</taxon>
        <taxon>Kitasatosporales</taxon>
        <taxon>Streptomycetaceae</taxon>
        <taxon>Streptomyces</taxon>
    </lineage>
</organism>
<sequence>MPQRRSPAAPAPAPQTGQIQQGRPAQQAQQTPARVTAAEISRLAGVTRATVSNWRRRHPDFPAPSGGTEASPAYDLGSVEEWLAARGQLPSTSPADRLRTQLRKAPGGATTADRLLPLILAARRAGPDRQRKWARLADAALTPRLAAAVRAHAADVPDVRGEGEDGYRDLDPALLRAVLDSVREDGEPATLALLAERQREDSGTRGSGATPEGLATLMAELLRRPDGSYPASVLDPACATGALLTTAGRLGARTLRGQDSVASQAAHTAVALGVLASSADTEVHAGDSLRADAFPQWAAEGVLCNPPFADREWGHDELAFDPRWEYGLPPRGESELAWAQHCLSHLEPGALAVLLMPPGVAERASARRIRAALVRRGALHAVLALPSGVAQPLHVGLHVWVLQQPGPAGSGATAQQVLFVDTAGGSAGADAGSASAGGARDRRGAEWEMLSRTVLDAWRDFAADPEGFAPVDGTARTVHLVDLLDETVDLTPARHVRTAVGIPPEEHAEAARSVRAMLRRSVSALAALSGGQDWQPADAEPLQWHTTTVADLARGAALTVQRAHPATRPRRARTGEGEAADGERADGAAASSEVEIRRGDVILPELLHGGAGRARVAEERDEGRPLGQQHYLLRPDPEHLDPWFLAGFLSAEENVRSAATGSTIVRVDARRLRVPLLPLAEQQRYGRAFRRLRALRSAADLAGRLADEAAHELGSGLTSGSLLPPGPDEPDLR</sequence>
<keyword evidence="6" id="KW-1185">Reference proteome</keyword>
<dbReference type="Gene3D" id="3.40.50.150">
    <property type="entry name" value="Vaccinia Virus protein VP39"/>
    <property type="match status" value="1"/>
</dbReference>
<keyword evidence="5" id="KW-0489">Methyltransferase</keyword>
<feature type="region of interest" description="Disordered" evidence="3">
    <location>
        <begin position="559"/>
        <end position="592"/>
    </location>
</feature>
<reference evidence="5 6" key="1">
    <citation type="submission" date="2021-10" db="EMBL/GenBank/DDBJ databases">
        <title>Streptomyces gossypii sp. nov., isolated from soil collected from cotton field.</title>
        <authorList>
            <person name="Ge X."/>
            <person name="Chen X."/>
            <person name="Liu W."/>
        </authorList>
    </citation>
    <scope>NUCLEOTIDE SEQUENCE [LARGE SCALE GENOMIC DNA]</scope>
    <source>
        <strain evidence="5 6">N2-109</strain>
    </source>
</reference>
<keyword evidence="1" id="KW-0680">Restriction system</keyword>
<evidence type="ECO:0000256" key="2">
    <source>
        <dbReference type="ARBA" id="ARBA00023125"/>
    </source>
</evidence>
<evidence type="ECO:0000259" key="4">
    <source>
        <dbReference type="Pfam" id="PF02384"/>
    </source>
</evidence>
<dbReference type="RefSeq" id="WP_260218191.1">
    <property type="nucleotide sequence ID" value="NZ_JAJAGO010000005.1"/>
</dbReference>
<proteinExistence type="predicted"/>
<keyword evidence="5" id="KW-0808">Transferase</keyword>
<dbReference type="InterPro" id="IPR036388">
    <property type="entry name" value="WH-like_DNA-bd_sf"/>
</dbReference>
<dbReference type="GO" id="GO:0008168">
    <property type="term" value="F:methyltransferase activity"/>
    <property type="evidence" value="ECO:0007669"/>
    <property type="project" value="UniProtKB-KW"/>
</dbReference>
<evidence type="ECO:0000313" key="6">
    <source>
        <dbReference type="Proteomes" id="UP001156389"/>
    </source>
</evidence>
<dbReference type="Pfam" id="PF02384">
    <property type="entry name" value="N6_Mtase"/>
    <property type="match status" value="1"/>
</dbReference>
<dbReference type="EMBL" id="JAJAGO010000005">
    <property type="protein sequence ID" value="MCT2590882.1"/>
    <property type="molecule type" value="Genomic_DNA"/>
</dbReference>
<dbReference type="SUPFAM" id="SSF116734">
    <property type="entry name" value="DNA methylase specificity domain"/>
    <property type="match status" value="1"/>
</dbReference>
<gene>
    <name evidence="5" type="ORF">LHJ74_13340</name>
</gene>
<dbReference type="InterPro" id="IPR044946">
    <property type="entry name" value="Restrct_endonuc_typeI_TRD_sf"/>
</dbReference>
<dbReference type="PRINTS" id="PR00507">
    <property type="entry name" value="N12N6MTFRASE"/>
</dbReference>
<feature type="region of interest" description="Disordered" evidence="3">
    <location>
        <begin position="1"/>
        <end position="35"/>
    </location>
</feature>
<dbReference type="Gene3D" id="1.10.10.10">
    <property type="entry name" value="Winged helix-like DNA-binding domain superfamily/Winged helix DNA-binding domain"/>
    <property type="match status" value="1"/>
</dbReference>
<evidence type="ECO:0000256" key="1">
    <source>
        <dbReference type="ARBA" id="ARBA00022747"/>
    </source>
</evidence>
<feature type="domain" description="DNA methylase adenine-specific" evidence="4">
    <location>
        <begin position="200"/>
        <end position="423"/>
    </location>
</feature>